<evidence type="ECO:0000259" key="2">
    <source>
        <dbReference type="Pfam" id="PF05729"/>
    </source>
</evidence>
<feature type="domain" description="NACHT" evidence="2">
    <location>
        <begin position="409"/>
        <end position="575"/>
    </location>
</feature>
<name>A0A317UPZ4_ASPEC</name>
<dbReference type="Pfam" id="PF13424">
    <property type="entry name" value="TPR_12"/>
    <property type="match status" value="1"/>
</dbReference>
<dbReference type="OrthoDB" id="5986190at2759"/>
<dbReference type="InterPro" id="IPR011990">
    <property type="entry name" value="TPR-like_helical_dom_sf"/>
</dbReference>
<evidence type="ECO:0000256" key="1">
    <source>
        <dbReference type="SAM" id="Phobius"/>
    </source>
</evidence>
<dbReference type="SUPFAM" id="SSF48452">
    <property type="entry name" value="TPR-like"/>
    <property type="match status" value="2"/>
</dbReference>
<proteinExistence type="predicted"/>
<dbReference type="Pfam" id="PF05729">
    <property type="entry name" value="NACHT"/>
    <property type="match status" value="1"/>
</dbReference>
<keyword evidence="1" id="KW-1133">Transmembrane helix</keyword>
<organism evidence="3 4">
    <name type="scientific">Aspergillus eucalypticola (strain CBS 122712 / IBT 29274)</name>
    <dbReference type="NCBI Taxonomy" id="1448314"/>
    <lineage>
        <taxon>Eukaryota</taxon>
        <taxon>Fungi</taxon>
        <taxon>Dikarya</taxon>
        <taxon>Ascomycota</taxon>
        <taxon>Pezizomycotina</taxon>
        <taxon>Eurotiomycetes</taxon>
        <taxon>Eurotiomycetidae</taxon>
        <taxon>Eurotiales</taxon>
        <taxon>Aspergillaceae</taxon>
        <taxon>Aspergillus</taxon>
        <taxon>Aspergillus subgen. Circumdati</taxon>
    </lineage>
</organism>
<dbReference type="PANTHER" id="PTHR46082">
    <property type="entry name" value="ATP/GTP-BINDING PROTEIN-RELATED"/>
    <property type="match status" value="1"/>
</dbReference>
<dbReference type="EMBL" id="MSFU01000036">
    <property type="protein sequence ID" value="PWY63489.1"/>
    <property type="molecule type" value="Genomic_DNA"/>
</dbReference>
<dbReference type="InterPro" id="IPR007111">
    <property type="entry name" value="NACHT_NTPase"/>
</dbReference>
<evidence type="ECO:0000313" key="3">
    <source>
        <dbReference type="EMBL" id="PWY63489.1"/>
    </source>
</evidence>
<sequence>MHCISAFLPLSPTFLFGCISVILLSIYTHSLQIYKYYDSGDDLLTKYSGALWVGGGSARKTYNPNIDIVAVHGLNPKSKKNHAEKTWESNGKLWLRDFLPKQLPRARIFLFSYNSKVAIQSSAAGVREQAHVLLDRLRLEREVFNNNCTTGSVKEAYLACRSVSIDPCFSLPIAWEVLLSKRYEASQLEVVSVLSLMVQCQALVQAKLSATYGSICTSTFGIVFFGTPHRGTHLARVGGVAAKFVRALLGTASNTLLKALSKGSLYALELSANFDKLLENYKYLSFYETLPFKSIGIVVEKDSAVLGLPDSREKAIALNADHEEICRFHCDKDDRYQYVSSLIVEMANSGTETRQLTSCFDESESTVADEADPCFWMIPFTRNPGFVGREHTLSQVMERIMPLGKVHSRVALYGLGGVGKTQIAIELAHQVHEAHPDASVFWIHANSISRFQESYYHLIKECEIESPEDKPQDLLLVKQWLEKQCKRWLLIIDNADEASLFTSDGRQGQRSSTSDKQLQEDSSIVQFLPESPYGSILITTRNRAAGVKFVRGIGRNMLEVDTMTKEESRCLIKSALSGNYPTESDMDELAGLLDFLPLAIMQAASFMEENVLTVNEYIKLHNDSDETKMSLLCEPFETLGRDSETPNALATTLIVSLDHINTKEPNAIEALSLVAFLDQHNIPSSLMEQRLVGPLDLTKALGTLKAFSLIIATGKGQNFSIHRLVQLTVRKWLIIEHTFDERAIQAMDTLAEVYPNAEYENWAICAAYLPHAISVLRFIPELHGKLLRRRLYLQEGIAYYLWSQGRNDEAEKLDLLIVEENKKEFGLEHPETLESIAGLSSTYSNQNRLAETEELNSLLVTAYTKLYGPNDIITMRSERCLAATYRKQCRFEEAESLLLEVLERAKSVFGEEHEESVCAMGHLGLLYTDLGRWDEAEEYSIKDLEWHQKNLGPDNPWTLDLAINLASLHETQGKLLEGKALGIQTLQICEDKLGLDDERTRNCQQLLLNIYFELDEWQKAEGLCLQILEETTRIDGPSHFKTLSSKQQLSAIYEGLGDDNKAEKLDNEIIDECTRTFGSDHAYTLKFSALAQRRRGKHAEAVQLMAQAINKEEILLGAFHDETLASVRILRLWCEPERDIVDILLEAGTNCS</sequence>
<dbReference type="PANTHER" id="PTHR46082:SF10">
    <property type="entry name" value="NB-ARC DOMAIN-CONTAINING PROTEIN"/>
    <property type="match status" value="1"/>
</dbReference>
<reference evidence="3" key="1">
    <citation type="submission" date="2016-12" db="EMBL/GenBank/DDBJ databases">
        <title>The genomes of Aspergillus section Nigri reveals drivers in fungal speciation.</title>
        <authorList>
            <consortium name="DOE Joint Genome Institute"/>
            <person name="Vesth T.C."/>
            <person name="Nybo J."/>
            <person name="Theobald S."/>
            <person name="Brandl J."/>
            <person name="Frisvad J.C."/>
            <person name="Nielsen K.F."/>
            <person name="Lyhne E.K."/>
            <person name="Kogle M.E."/>
            <person name="Kuo A."/>
            <person name="Riley R."/>
            <person name="Clum A."/>
            <person name="Nolan M."/>
            <person name="Lipzen A."/>
            <person name="Salamov A."/>
            <person name="Henrissat B."/>
            <person name="Wiebenga A."/>
            <person name="De vries R.P."/>
            <person name="Grigoriev I.V."/>
            <person name="Mortensen U.H."/>
            <person name="Andersen M.R."/>
            <person name="Baker S.E."/>
        </authorList>
    </citation>
    <scope>NUCLEOTIDE SEQUENCE</scope>
    <source>
        <strain evidence="3">CBS 122712</strain>
    </source>
</reference>
<keyword evidence="4" id="KW-1185">Reference proteome</keyword>
<dbReference type="AlphaFoldDB" id="A0A317UPZ4"/>
<dbReference type="InterPro" id="IPR027417">
    <property type="entry name" value="P-loop_NTPase"/>
</dbReference>
<comment type="caution">
    <text evidence="3">The sequence shown here is derived from an EMBL/GenBank/DDBJ whole genome shotgun (WGS) entry which is preliminary data.</text>
</comment>
<dbReference type="SUPFAM" id="SSF52540">
    <property type="entry name" value="P-loop containing nucleoside triphosphate hydrolases"/>
    <property type="match status" value="1"/>
</dbReference>
<dbReference type="InterPro" id="IPR053137">
    <property type="entry name" value="NLR-like"/>
</dbReference>
<gene>
    <name evidence="3" type="ORF">BO83DRAFT_393300</name>
</gene>
<dbReference type="VEuPathDB" id="FungiDB:BO83DRAFT_393300"/>
<dbReference type="Pfam" id="PF13374">
    <property type="entry name" value="TPR_10"/>
    <property type="match status" value="1"/>
</dbReference>
<dbReference type="Gene3D" id="3.40.50.300">
    <property type="entry name" value="P-loop containing nucleotide triphosphate hydrolases"/>
    <property type="match status" value="1"/>
</dbReference>
<feature type="transmembrane region" description="Helical" evidence="1">
    <location>
        <begin position="7"/>
        <end position="27"/>
    </location>
</feature>
<dbReference type="GeneID" id="37054936"/>
<dbReference type="RefSeq" id="XP_025383186.1">
    <property type="nucleotide sequence ID" value="XM_025532974.1"/>
</dbReference>
<keyword evidence="1" id="KW-0472">Membrane</keyword>
<evidence type="ECO:0000313" key="4">
    <source>
        <dbReference type="Proteomes" id="UP000246171"/>
    </source>
</evidence>
<keyword evidence="1" id="KW-0812">Transmembrane</keyword>
<dbReference type="Gene3D" id="1.25.40.10">
    <property type="entry name" value="Tetratricopeptide repeat domain"/>
    <property type="match status" value="2"/>
</dbReference>
<accession>A0A317UPZ4</accession>
<dbReference type="Proteomes" id="UP000246171">
    <property type="component" value="Unassembled WGS sequence"/>
</dbReference>
<protein>
    <submittedName>
        <fullName evidence="3">Kinesin</fullName>
    </submittedName>
</protein>